<dbReference type="GO" id="GO:0004833">
    <property type="term" value="F:L-tryptophan 2,3-dioxygenase activity"/>
    <property type="evidence" value="ECO:0007669"/>
    <property type="project" value="TreeGrafter"/>
</dbReference>
<reference evidence="6" key="1">
    <citation type="submission" date="2021-01" db="EMBL/GenBank/DDBJ databases">
        <authorList>
            <person name="Zahm M."/>
            <person name="Roques C."/>
            <person name="Cabau C."/>
            <person name="Klopp C."/>
            <person name="Donnadieu C."/>
            <person name="Jouanno E."/>
            <person name="Lampietro C."/>
            <person name="Louis A."/>
            <person name="Herpin A."/>
            <person name="Echchiki A."/>
            <person name="Berthelot C."/>
            <person name="Parey E."/>
            <person name="Roest-Crollius H."/>
            <person name="Braasch I."/>
            <person name="Postlethwait J."/>
            <person name="Bobe J."/>
            <person name="Montfort J."/>
            <person name="Bouchez O."/>
            <person name="Begum T."/>
            <person name="Mejri S."/>
            <person name="Adams A."/>
            <person name="Chen W.-J."/>
            <person name="Guiguen Y."/>
        </authorList>
    </citation>
    <scope>NUCLEOTIDE SEQUENCE</scope>
    <source>
        <strain evidence="6">YG-15Mar2019-1</strain>
        <tissue evidence="6">Brain</tissue>
    </source>
</reference>
<dbReference type="PROSITE" id="PS00876">
    <property type="entry name" value="IDO_1"/>
    <property type="match status" value="1"/>
</dbReference>
<name>A0A9D3TAN6_MEGAT</name>
<dbReference type="GO" id="GO:0005737">
    <property type="term" value="C:cytoplasm"/>
    <property type="evidence" value="ECO:0007669"/>
    <property type="project" value="TreeGrafter"/>
</dbReference>
<evidence type="ECO:0000313" key="6">
    <source>
        <dbReference type="EMBL" id="KAG7476317.1"/>
    </source>
</evidence>
<dbReference type="Gene3D" id="1.20.58.480">
    <property type="match status" value="1"/>
</dbReference>
<protein>
    <recommendedName>
        <fullName evidence="8">Indoleamine 2,3-dioxygenase 2</fullName>
    </recommendedName>
</protein>
<comment type="similarity">
    <text evidence="1">Belongs to the indoleamine 2,3-dioxygenase family.</text>
</comment>
<evidence type="ECO:0000256" key="4">
    <source>
        <dbReference type="ARBA" id="ARBA00023079"/>
    </source>
</evidence>
<proteinExistence type="inferred from homology"/>
<dbReference type="AlphaFoldDB" id="A0A9D3TAN6"/>
<evidence type="ECO:0008006" key="8">
    <source>
        <dbReference type="Google" id="ProtNLM"/>
    </source>
</evidence>
<dbReference type="Pfam" id="PF01231">
    <property type="entry name" value="IDO"/>
    <property type="match status" value="1"/>
</dbReference>
<gene>
    <name evidence="6" type="ORF">MATL_G00081590</name>
</gene>
<evidence type="ECO:0000256" key="5">
    <source>
        <dbReference type="PIRSR" id="PIRSR600898-1"/>
    </source>
</evidence>
<keyword evidence="2 5" id="KW-0479">Metal-binding</keyword>
<keyword evidence="5" id="KW-0349">Heme</keyword>
<dbReference type="SUPFAM" id="SSF140959">
    <property type="entry name" value="Indolic compounds 2,3-dioxygenase-like"/>
    <property type="match status" value="1"/>
</dbReference>
<feature type="binding site" description="proximal binding residue" evidence="5">
    <location>
        <position position="348"/>
    </location>
    <ligand>
        <name>heme b</name>
        <dbReference type="ChEBI" id="CHEBI:60344"/>
    </ligand>
    <ligandPart>
        <name>Fe</name>
        <dbReference type="ChEBI" id="CHEBI:18248"/>
    </ligandPart>
</feature>
<organism evidence="6 7">
    <name type="scientific">Megalops atlanticus</name>
    <name type="common">Tarpon</name>
    <name type="synonym">Clupea gigantea</name>
    <dbReference type="NCBI Taxonomy" id="7932"/>
    <lineage>
        <taxon>Eukaryota</taxon>
        <taxon>Metazoa</taxon>
        <taxon>Chordata</taxon>
        <taxon>Craniata</taxon>
        <taxon>Vertebrata</taxon>
        <taxon>Euteleostomi</taxon>
        <taxon>Actinopterygii</taxon>
        <taxon>Neopterygii</taxon>
        <taxon>Teleostei</taxon>
        <taxon>Elopiformes</taxon>
        <taxon>Megalopidae</taxon>
        <taxon>Megalops</taxon>
    </lineage>
</organism>
<dbReference type="GO" id="GO:0033754">
    <property type="term" value="F:indoleamine 2,3-dioxygenase activity"/>
    <property type="evidence" value="ECO:0007669"/>
    <property type="project" value="TreeGrafter"/>
</dbReference>
<dbReference type="InterPro" id="IPR037217">
    <property type="entry name" value="Trp/Indoleamine_2_3_dOase-like"/>
</dbReference>
<dbReference type="PANTHER" id="PTHR28657:SF2">
    <property type="entry name" value="INDOLEAMINE 2,3-DIOXYGENASE 1"/>
    <property type="match status" value="1"/>
</dbReference>
<dbReference type="Proteomes" id="UP001046870">
    <property type="component" value="Chromosome 6"/>
</dbReference>
<dbReference type="PANTHER" id="PTHR28657">
    <property type="entry name" value="INDOLEAMINE 2,3-DIOXYGENASE"/>
    <property type="match status" value="1"/>
</dbReference>
<evidence type="ECO:0000256" key="3">
    <source>
        <dbReference type="ARBA" id="ARBA00023004"/>
    </source>
</evidence>
<dbReference type="EMBL" id="JAFDVH010000006">
    <property type="protein sequence ID" value="KAG7476317.1"/>
    <property type="molecule type" value="Genomic_DNA"/>
</dbReference>
<keyword evidence="3 5" id="KW-0408">Iron</keyword>
<dbReference type="GO" id="GO:0046872">
    <property type="term" value="F:metal ion binding"/>
    <property type="evidence" value="ECO:0007669"/>
    <property type="project" value="UniProtKB-KW"/>
</dbReference>
<dbReference type="GO" id="GO:0019441">
    <property type="term" value="P:L-tryptophan catabolic process to kynurenine"/>
    <property type="evidence" value="ECO:0007669"/>
    <property type="project" value="InterPro"/>
</dbReference>
<evidence type="ECO:0000256" key="1">
    <source>
        <dbReference type="ARBA" id="ARBA00007119"/>
    </source>
</evidence>
<dbReference type="GO" id="GO:0020037">
    <property type="term" value="F:heme binding"/>
    <property type="evidence" value="ECO:0007669"/>
    <property type="project" value="InterPro"/>
</dbReference>
<keyword evidence="4" id="KW-0823">Tryptophan catabolism</keyword>
<keyword evidence="7" id="KW-1185">Reference proteome</keyword>
<sequence>MGDRAGTSTPLSPIELRSFCVSPEFGFILENPLTDLPEYYRTWMDLATNLNHLIQTRQLQDRVTQMPVLSARYLQSHRELRLAHLALGFIAMGYVWQDGLHQPARVLPKALAVPYCAVSETLGLPPILVYADSILANWRLRNPDGPMEIENLDTLFTFPGGESSRGFFLVSLLVEHSASSGLQGIAMAMNSMLTDDIAGVQEGLVAIGDAVRRMRECFRLIHGHVEPAQFHGSLRVFFSGWRDNPALPDGLWYEGVTAEPLRLTGGSAAQSSSIQCFDAFLGVGCSDDFAASFLKRMRSYMPPPHRRLVETLAACPLLRPFVLSSSNPGLRRAYNVCVSELVNLRCYHLNAVARFITVPAAQARAGGCPFRGAYAALGGQGTGGTDSLRFLKSVRDATKQALLPET</sequence>
<evidence type="ECO:0000256" key="2">
    <source>
        <dbReference type="ARBA" id="ARBA00022723"/>
    </source>
</evidence>
<dbReference type="OrthoDB" id="10262710at2759"/>
<comment type="caution">
    <text evidence="6">The sequence shown here is derived from an EMBL/GenBank/DDBJ whole genome shotgun (WGS) entry which is preliminary data.</text>
</comment>
<dbReference type="GO" id="GO:0034354">
    <property type="term" value="P:'de novo' NAD+ biosynthetic process from L-tryptophan"/>
    <property type="evidence" value="ECO:0007669"/>
    <property type="project" value="TreeGrafter"/>
</dbReference>
<accession>A0A9D3TAN6</accession>
<evidence type="ECO:0000313" key="7">
    <source>
        <dbReference type="Proteomes" id="UP001046870"/>
    </source>
</evidence>
<dbReference type="InterPro" id="IPR000898">
    <property type="entry name" value="Indolamine_dOase"/>
</dbReference>